<dbReference type="InterPro" id="IPR018967">
    <property type="entry name" value="FeS-contain_CDGSH-typ"/>
</dbReference>
<keyword evidence="2" id="KW-0479">Metal-binding</keyword>
<dbReference type="SMART" id="SM00704">
    <property type="entry name" value="ZnF_CDGSH"/>
    <property type="match status" value="1"/>
</dbReference>
<evidence type="ECO:0000313" key="7">
    <source>
        <dbReference type="Proteomes" id="UP000305539"/>
    </source>
</evidence>
<evidence type="ECO:0000259" key="5">
    <source>
        <dbReference type="SMART" id="SM00704"/>
    </source>
</evidence>
<dbReference type="GO" id="GO:0046872">
    <property type="term" value="F:metal ion binding"/>
    <property type="evidence" value="ECO:0007669"/>
    <property type="project" value="UniProtKB-KW"/>
</dbReference>
<keyword evidence="3" id="KW-0408">Iron</keyword>
<evidence type="ECO:0000256" key="1">
    <source>
        <dbReference type="ARBA" id="ARBA00022714"/>
    </source>
</evidence>
<keyword evidence="7" id="KW-1185">Reference proteome</keyword>
<keyword evidence="4" id="KW-0411">Iron-sulfur</keyword>
<dbReference type="GO" id="GO:0005737">
    <property type="term" value="C:cytoplasm"/>
    <property type="evidence" value="ECO:0007669"/>
    <property type="project" value="UniProtKB-ARBA"/>
</dbReference>
<dbReference type="Gene3D" id="3.40.5.90">
    <property type="entry name" value="CDGSH iron-sulfur domain, mitoNEET-type"/>
    <property type="match status" value="1"/>
</dbReference>
<evidence type="ECO:0000256" key="2">
    <source>
        <dbReference type="ARBA" id="ARBA00022723"/>
    </source>
</evidence>
<reference evidence="6 7" key="1">
    <citation type="submission" date="2019-04" db="EMBL/GenBank/DDBJ databases">
        <title>Trinickia sp. 7GSK02, isolated from subtropical forest soil.</title>
        <authorList>
            <person name="Gao Z.-H."/>
            <person name="Qiu L.-H."/>
        </authorList>
    </citation>
    <scope>NUCLEOTIDE SEQUENCE [LARGE SCALE GENOMIC DNA]</scope>
    <source>
        <strain evidence="6 7">7GSK02</strain>
    </source>
</reference>
<keyword evidence="1" id="KW-0001">2Fe-2S</keyword>
<evidence type="ECO:0000313" key="6">
    <source>
        <dbReference type="EMBL" id="TKC86332.1"/>
    </source>
</evidence>
<dbReference type="OrthoDB" id="9795032at2"/>
<sequence>MATAIITPRNDGPYHIKGDFTIVTQGSKPIAVEKDEVWLCRCGQSGNKPFCDGTHRKVGFSSNLDEKPQDAPAP</sequence>
<dbReference type="EMBL" id="SWJE01000011">
    <property type="protein sequence ID" value="TKC86332.1"/>
    <property type="molecule type" value="Genomic_DNA"/>
</dbReference>
<dbReference type="Proteomes" id="UP000305539">
    <property type="component" value="Unassembled WGS sequence"/>
</dbReference>
<dbReference type="AlphaFoldDB" id="A0A4U1HXE1"/>
<evidence type="ECO:0000256" key="4">
    <source>
        <dbReference type="ARBA" id="ARBA00023014"/>
    </source>
</evidence>
<dbReference type="InterPro" id="IPR042216">
    <property type="entry name" value="MitoNEET_CISD"/>
</dbReference>
<evidence type="ECO:0000256" key="3">
    <source>
        <dbReference type="ARBA" id="ARBA00023004"/>
    </source>
</evidence>
<dbReference type="GO" id="GO:0051537">
    <property type="term" value="F:2 iron, 2 sulfur cluster binding"/>
    <property type="evidence" value="ECO:0007669"/>
    <property type="project" value="UniProtKB-KW"/>
</dbReference>
<protein>
    <submittedName>
        <fullName evidence="6">CDGSH iron-sulfur domain-containing protein</fullName>
    </submittedName>
</protein>
<organism evidence="6 7">
    <name type="scientific">Trinickia terrae</name>
    <dbReference type="NCBI Taxonomy" id="2571161"/>
    <lineage>
        <taxon>Bacteria</taxon>
        <taxon>Pseudomonadati</taxon>
        <taxon>Pseudomonadota</taxon>
        <taxon>Betaproteobacteria</taxon>
        <taxon>Burkholderiales</taxon>
        <taxon>Burkholderiaceae</taxon>
        <taxon>Trinickia</taxon>
    </lineage>
</organism>
<dbReference type="RefSeq" id="WP_136897015.1">
    <property type="nucleotide sequence ID" value="NZ_SWJE01000011.1"/>
</dbReference>
<comment type="caution">
    <text evidence="6">The sequence shown here is derived from an EMBL/GenBank/DDBJ whole genome shotgun (WGS) entry which is preliminary data.</text>
</comment>
<gene>
    <name evidence="6" type="ORF">FAZ69_21020</name>
</gene>
<proteinExistence type="predicted"/>
<dbReference type="Pfam" id="PF09360">
    <property type="entry name" value="zf-CDGSH"/>
    <property type="match status" value="1"/>
</dbReference>
<name>A0A4U1HXE1_9BURK</name>
<accession>A0A4U1HXE1</accession>
<feature type="domain" description="Iron-binding zinc finger CDGSH type" evidence="5">
    <location>
        <begin position="25"/>
        <end position="61"/>
    </location>
</feature>